<dbReference type="PANTHER" id="PTHR33908">
    <property type="entry name" value="MANNOSYLTRANSFERASE YKCB-RELATED"/>
    <property type="match status" value="1"/>
</dbReference>
<keyword evidence="10" id="KW-1185">Reference proteome</keyword>
<keyword evidence="6 8" id="KW-1133">Transmembrane helix</keyword>
<feature type="transmembrane region" description="Helical" evidence="8">
    <location>
        <begin position="104"/>
        <end position="123"/>
    </location>
</feature>
<evidence type="ECO:0000256" key="6">
    <source>
        <dbReference type="ARBA" id="ARBA00022989"/>
    </source>
</evidence>
<evidence type="ECO:0000256" key="4">
    <source>
        <dbReference type="ARBA" id="ARBA00022679"/>
    </source>
</evidence>
<keyword evidence="3" id="KW-0328">Glycosyltransferase</keyword>
<keyword evidence="2" id="KW-1003">Cell membrane</keyword>
<dbReference type="Proteomes" id="UP000831113">
    <property type="component" value="Chromosome"/>
</dbReference>
<evidence type="ECO:0000256" key="8">
    <source>
        <dbReference type="SAM" id="Phobius"/>
    </source>
</evidence>
<evidence type="ECO:0000256" key="7">
    <source>
        <dbReference type="ARBA" id="ARBA00023136"/>
    </source>
</evidence>
<evidence type="ECO:0000256" key="2">
    <source>
        <dbReference type="ARBA" id="ARBA00022475"/>
    </source>
</evidence>
<feature type="transmembrane region" description="Helical" evidence="8">
    <location>
        <begin position="135"/>
        <end position="154"/>
    </location>
</feature>
<evidence type="ECO:0000313" key="10">
    <source>
        <dbReference type="Proteomes" id="UP000831113"/>
    </source>
</evidence>
<feature type="transmembrane region" description="Helical" evidence="8">
    <location>
        <begin position="12"/>
        <end position="32"/>
    </location>
</feature>
<protein>
    <recommendedName>
        <fullName evidence="11">Glycosyltransferase RgtA/B/C/D-like domain-containing protein</fullName>
    </recommendedName>
</protein>
<feature type="transmembrane region" description="Helical" evidence="8">
    <location>
        <begin position="338"/>
        <end position="359"/>
    </location>
</feature>
<sequence>MPVFSEVRKRSVSAFFGVLLVVGLFLVGDYGVSWDEPNNHLNGLVNLKYIASLVLPAEQMQQFPAAATTPDIRNFPDAHHGPVFEISAIVLSYLLTDHDSRSYYIVRHSLVFGVFVVGVWALYQVGQRRFRDWRWGLLGAGLLVLSPRFFAEAFYNGKDIVYMAFFALAMHTLLRLLAQPTLGRAVVHGLTTALVVDVRVHGLQLLLFTTLGLLLESRFNSTTTLTARRVWQLGGTYMGTAGIGIVAGWPYLWAWSVPELLSVASHAVRYPWGFTNFYLGQHLLARQLPWHYIPVWMLVTIPVPYSLAAGWGLLTGLRACWRQGISWWLRTPESRTDLLLALWLVAPLLVVMLTHTVVYEGWRHLYYIYPALLLWAVRGVRALVGLAKQRGWRRVVSGTVLGLAALETVHTAGRMLQMYPHANVYFSFLPGATAEQLFERDYWCLSYRQGLEWILANDTSKTVTVNAFWHYPIYNNSLILKPEERARLRFTPNYTARYYLAGYRWHPKPYLDSLGAEVYVIRAGGMKVLSVFKRLPSTPPREVAPPPNSVPSR</sequence>
<dbReference type="EMBL" id="CP094669">
    <property type="protein sequence ID" value="UOG74745.1"/>
    <property type="molecule type" value="Genomic_DNA"/>
</dbReference>
<dbReference type="RefSeq" id="WP_243798317.1">
    <property type="nucleotide sequence ID" value="NZ_CP094669.1"/>
</dbReference>
<dbReference type="PANTHER" id="PTHR33908:SF11">
    <property type="entry name" value="MEMBRANE PROTEIN"/>
    <property type="match status" value="1"/>
</dbReference>
<organism evidence="9 10">
    <name type="scientific">Hymenobacter tibetensis</name>
    <dbReference type="NCBI Taxonomy" id="497967"/>
    <lineage>
        <taxon>Bacteria</taxon>
        <taxon>Pseudomonadati</taxon>
        <taxon>Bacteroidota</taxon>
        <taxon>Cytophagia</taxon>
        <taxon>Cytophagales</taxon>
        <taxon>Hymenobacteraceae</taxon>
        <taxon>Hymenobacter</taxon>
    </lineage>
</organism>
<accession>A0ABY4CZY0</accession>
<evidence type="ECO:0000256" key="1">
    <source>
        <dbReference type="ARBA" id="ARBA00004651"/>
    </source>
</evidence>
<evidence type="ECO:0008006" key="11">
    <source>
        <dbReference type="Google" id="ProtNLM"/>
    </source>
</evidence>
<feature type="transmembrane region" description="Helical" evidence="8">
    <location>
        <begin position="160"/>
        <end position="178"/>
    </location>
</feature>
<name>A0ABY4CZY0_9BACT</name>
<proteinExistence type="predicted"/>
<feature type="transmembrane region" description="Helical" evidence="8">
    <location>
        <begin position="365"/>
        <end position="384"/>
    </location>
</feature>
<feature type="transmembrane region" description="Helical" evidence="8">
    <location>
        <begin position="230"/>
        <end position="252"/>
    </location>
</feature>
<evidence type="ECO:0000256" key="3">
    <source>
        <dbReference type="ARBA" id="ARBA00022676"/>
    </source>
</evidence>
<evidence type="ECO:0000256" key="5">
    <source>
        <dbReference type="ARBA" id="ARBA00022692"/>
    </source>
</evidence>
<gene>
    <name evidence="9" type="ORF">MTX78_21840</name>
</gene>
<comment type="subcellular location">
    <subcellularLocation>
        <location evidence="1">Cell membrane</location>
        <topology evidence="1">Multi-pass membrane protein</topology>
    </subcellularLocation>
</comment>
<keyword evidence="7 8" id="KW-0472">Membrane</keyword>
<evidence type="ECO:0000313" key="9">
    <source>
        <dbReference type="EMBL" id="UOG74745.1"/>
    </source>
</evidence>
<feature type="transmembrane region" description="Helical" evidence="8">
    <location>
        <begin position="293"/>
        <end position="317"/>
    </location>
</feature>
<dbReference type="InterPro" id="IPR050297">
    <property type="entry name" value="LipidA_mod_glycosyltrf_83"/>
</dbReference>
<reference evidence="9 10" key="1">
    <citation type="submission" date="2022-03" db="EMBL/GenBank/DDBJ databases">
        <title>Hymenobactersp. isolated from the air.</title>
        <authorList>
            <person name="Won M."/>
            <person name="Kwon S.-W."/>
        </authorList>
    </citation>
    <scope>NUCLEOTIDE SEQUENCE [LARGE SCALE GENOMIC DNA]</scope>
    <source>
        <strain evidence="9 10">KACC 21982</strain>
    </source>
</reference>
<keyword evidence="4" id="KW-0808">Transferase</keyword>
<keyword evidence="5 8" id="KW-0812">Transmembrane</keyword>